<evidence type="ECO:0000256" key="2">
    <source>
        <dbReference type="ARBA" id="ARBA00005811"/>
    </source>
</evidence>
<dbReference type="GO" id="GO:0022857">
    <property type="term" value="F:transmembrane transporter activity"/>
    <property type="evidence" value="ECO:0007669"/>
    <property type="project" value="InterPro"/>
</dbReference>
<keyword evidence="5" id="KW-1133">Transmembrane helix</keyword>
<dbReference type="InterPro" id="IPR003400">
    <property type="entry name" value="ExbD"/>
</dbReference>
<dbReference type="EMBL" id="KJ804210">
    <property type="protein sequence ID" value="AIE90152.1"/>
    <property type="molecule type" value="Genomic_DNA"/>
</dbReference>
<evidence type="ECO:0000256" key="6">
    <source>
        <dbReference type="ARBA" id="ARBA00023136"/>
    </source>
</evidence>
<dbReference type="AlphaFoldDB" id="A0A075FK82"/>
<sequence length="209" mass="24165">MSNIHFRRRRKSGRISLVPMIDVLCCLLIFFMLSTQFVRWGALDIQVASHIASVSRQDKKLEPIKLYLSIDRVRLHQAELTLSDLVRQLKDHTNTRAGLNQLDIRLFVSKKTQLQFTVDVVEKLQQLGIKKYLRKKCTVYLKNNVITYNTSAIELNKKSEFAELKKQCGNRGIIIAASDDLPAQRMIEFLDQAKEQGFKKVSILVMSHY</sequence>
<evidence type="ECO:0000256" key="4">
    <source>
        <dbReference type="ARBA" id="ARBA00022692"/>
    </source>
</evidence>
<keyword evidence="7" id="KW-0653">Protein transport</keyword>
<dbReference type="GO" id="GO:0015031">
    <property type="term" value="P:protein transport"/>
    <property type="evidence" value="ECO:0007669"/>
    <property type="project" value="UniProtKB-KW"/>
</dbReference>
<gene>
    <name evidence="8" type="primary">exbD1</name>
</gene>
<evidence type="ECO:0000256" key="5">
    <source>
        <dbReference type="ARBA" id="ARBA00022989"/>
    </source>
</evidence>
<keyword evidence="4 7" id="KW-0812">Transmembrane</keyword>
<comment type="subcellular location">
    <subcellularLocation>
        <location evidence="1">Cell membrane</location>
        <topology evidence="1">Single-pass membrane protein</topology>
    </subcellularLocation>
    <subcellularLocation>
        <location evidence="7">Cell membrane</location>
        <topology evidence="7">Single-pass type II membrane protein</topology>
    </subcellularLocation>
</comment>
<dbReference type="Pfam" id="PF02472">
    <property type="entry name" value="ExbD"/>
    <property type="match status" value="1"/>
</dbReference>
<dbReference type="PANTHER" id="PTHR30558">
    <property type="entry name" value="EXBD MEMBRANE COMPONENT OF PMF-DRIVEN MACROMOLECULE IMPORT SYSTEM"/>
    <property type="match status" value="1"/>
</dbReference>
<protein>
    <submittedName>
        <fullName evidence="8">Biopolymer transport protein ExbD/TolR</fullName>
    </submittedName>
</protein>
<organism evidence="8">
    <name type="scientific">Piscirickettsia salmonis LF-89 = ATCC VR-1361</name>
    <dbReference type="NCBI Taxonomy" id="1227812"/>
    <lineage>
        <taxon>Bacteria</taxon>
        <taxon>Pseudomonadati</taxon>
        <taxon>Pseudomonadota</taxon>
        <taxon>Gammaproteobacteria</taxon>
        <taxon>Thiotrichales</taxon>
        <taxon>Piscirickettsiaceae</taxon>
        <taxon>Piscirickettsia</taxon>
    </lineage>
</organism>
<accession>A0A075FK82</accession>
<keyword evidence="7" id="KW-0813">Transport</keyword>
<evidence type="ECO:0000256" key="3">
    <source>
        <dbReference type="ARBA" id="ARBA00022475"/>
    </source>
</evidence>
<evidence type="ECO:0000256" key="1">
    <source>
        <dbReference type="ARBA" id="ARBA00004162"/>
    </source>
</evidence>
<keyword evidence="3" id="KW-1003">Cell membrane</keyword>
<evidence type="ECO:0000256" key="7">
    <source>
        <dbReference type="RuleBase" id="RU003879"/>
    </source>
</evidence>
<proteinExistence type="inferred from homology"/>
<dbReference type="GO" id="GO:0005886">
    <property type="term" value="C:plasma membrane"/>
    <property type="evidence" value="ECO:0007669"/>
    <property type="project" value="UniProtKB-SubCell"/>
</dbReference>
<evidence type="ECO:0000313" key="8">
    <source>
        <dbReference type="EMBL" id="AIE90152.1"/>
    </source>
</evidence>
<name>A0A075FK82_PISSA</name>
<dbReference type="PANTHER" id="PTHR30558:SF3">
    <property type="entry name" value="BIOPOLYMER TRANSPORT PROTEIN EXBD-RELATED"/>
    <property type="match status" value="1"/>
</dbReference>
<reference evidence="8" key="1">
    <citation type="journal article" date="2015" name="BMC Genomics">
        <title>Transcriptional response of Atlantic salmon families to Piscirickettsia salmonis infection highlights the relevance of the iron-deprivation defence system.</title>
        <authorList>
            <person name="Pulgar R."/>
            <person name="Hodar C."/>
            <person name="Travisany D."/>
            <person name="Zuniga A."/>
            <person name="Dominguez C."/>
            <person name="Maass A."/>
            <person name="Gonzalez M."/>
            <person name="Cambiazo V."/>
        </authorList>
    </citation>
    <scope>NUCLEOTIDE SEQUENCE</scope>
    <source>
        <strain evidence="8">LF-89</strain>
    </source>
</reference>
<comment type="similarity">
    <text evidence="2 7">Belongs to the ExbD/TolR family.</text>
</comment>
<keyword evidence="6" id="KW-0472">Membrane</keyword>